<dbReference type="PROSITE" id="PS50886">
    <property type="entry name" value="TRBD"/>
    <property type="match status" value="1"/>
</dbReference>
<dbReference type="Pfam" id="PF01588">
    <property type="entry name" value="tRNA_bind"/>
    <property type="match status" value="1"/>
</dbReference>
<dbReference type="PANTHER" id="PTHR11586">
    <property type="entry name" value="TRNA-AMINOACYLATION COFACTOR ARC1 FAMILY MEMBER"/>
    <property type="match status" value="1"/>
</dbReference>
<dbReference type="InterPro" id="IPR002547">
    <property type="entry name" value="tRNA-bd_dom"/>
</dbReference>
<dbReference type="GO" id="GO:0000049">
    <property type="term" value="F:tRNA binding"/>
    <property type="evidence" value="ECO:0007669"/>
    <property type="project" value="UniProtKB-UniRule"/>
</dbReference>
<dbReference type="Gene3D" id="2.40.50.140">
    <property type="entry name" value="Nucleic acid-binding proteins"/>
    <property type="match status" value="1"/>
</dbReference>
<evidence type="ECO:0000256" key="3">
    <source>
        <dbReference type="PROSITE-ProRule" id="PRU00209"/>
    </source>
</evidence>
<sequence length="240" mass="24966">MAALQAARAARVMAAAAPVKSLSGVWAAWAAPAMLRQPAAAVQRRGAAASRVVRAAAEAEAAAPAAAAALPDIEKMDIRVGKIISCERHPDADSLYVEQIDAGDPEGPRTIVSGLVKYVPLEQMQNRPVVIIANLKPRNMRGIKSAGMVLCASNEEHTEVEPLAPPEGAAPGERCWFGGAEDSTQGEPATPNQVDKKKMWDEVAPLLRTDGGRVAGFAGRAMMTSAGPITAPSLADACIS</sequence>
<dbReference type="Proteomes" id="UP000239649">
    <property type="component" value="Unassembled WGS sequence"/>
</dbReference>
<keyword evidence="1 3" id="KW-0820">tRNA-binding</keyword>
<name>A0A2P6V2L5_9CHLO</name>
<dbReference type="OrthoDB" id="19141at2759"/>
<gene>
    <name evidence="5" type="ORF">C2E20_8087</name>
</gene>
<dbReference type="SUPFAM" id="SSF50249">
    <property type="entry name" value="Nucleic acid-binding proteins"/>
    <property type="match status" value="1"/>
</dbReference>
<keyword evidence="6" id="KW-1185">Reference proteome</keyword>
<comment type="caution">
    <text evidence="5">The sequence shown here is derived from an EMBL/GenBank/DDBJ whole genome shotgun (WGS) entry which is preliminary data.</text>
</comment>
<evidence type="ECO:0000256" key="2">
    <source>
        <dbReference type="ARBA" id="ARBA00022884"/>
    </source>
</evidence>
<protein>
    <submittedName>
        <fullName evidence="5">Aminoacyl tRNA synthase complex-interacting multifunctional 1</fullName>
    </submittedName>
</protein>
<feature type="domain" description="TRNA-binding" evidence="4">
    <location>
        <begin position="72"/>
        <end position="176"/>
    </location>
</feature>
<keyword evidence="2 3" id="KW-0694">RNA-binding</keyword>
<evidence type="ECO:0000313" key="6">
    <source>
        <dbReference type="Proteomes" id="UP000239649"/>
    </source>
</evidence>
<dbReference type="AlphaFoldDB" id="A0A2P6V2L5"/>
<evidence type="ECO:0000313" key="5">
    <source>
        <dbReference type="EMBL" id="PSC68333.1"/>
    </source>
</evidence>
<accession>A0A2P6V2L5</accession>
<proteinExistence type="predicted"/>
<dbReference type="STRING" id="554055.A0A2P6V2L5"/>
<dbReference type="EMBL" id="LHPF02000038">
    <property type="protein sequence ID" value="PSC68333.1"/>
    <property type="molecule type" value="Genomic_DNA"/>
</dbReference>
<dbReference type="PANTHER" id="PTHR11586:SF47">
    <property type="entry name" value="NUCLEIC ACID-BINDING, OB-FOLD-LIKE PROTEIN"/>
    <property type="match status" value="1"/>
</dbReference>
<dbReference type="FunFam" id="2.40.50.140:FF:000225">
    <property type="entry name" value="tyrosine--tRNA ligase, cytoplasmic"/>
    <property type="match status" value="1"/>
</dbReference>
<evidence type="ECO:0000259" key="4">
    <source>
        <dbReference type="PROSITE" id="PS50886"/>
    </source>
</evidence>
<evidence type="ECO:0000256" key="1">
    <source>
        <dbReference type="ARBA" id="ARBA00022555"/>
    </source>
</evidence>
<organism evidence="5 6">
    <name type="scientific">Micractinium conductrix</name>
    <dbReference type="NCBI Taxonomy" id="554055"/>
    <lineage>
        <taxon>Eukaryota</taxon>
        <taxon>Viridiplantae</taxon>
        <taxon>Chlorophyta</taxon>
        <taxon>core chlorophytes</taxon>
        <taxon>Trebouxiophyceae</taxon>
        <taxon>Chlorellales</taxon>
        <taxon>Chlorellaceae</taxon>
        <taxon>Chlorella clade</taxon>
        <taxon>Micractinium</taxon>
    </lineage>
</organism>
<dbReference type="InterPro" id="IPR012340">
    <property type="entry name" value="NA-bd_OB-fold"/>
</dbReference>
<dbReference type="CDD" id="cd02799">
    <property type="entry name" value="tRNA_bind_EMAP-II_like"/>
    <property type="match status" value="1"/>
</dbReference>
<dbReference type="InterPro" id="IPR051270">
    <property type="entry name" value="Tyrosine-tRNA_ligase_regulator"/>
</dbReference>
<reference evidence="5 6" key="1">
    <citation type="journal article" date="2018" name="Plant J.">
        <title>Genome sequences of Chlorella sorokiniana UTEX 1602 and Micractinium conductrix SAG 241.80: implications to maltose excretion by a green alga.</title>
        <authorList>
            <person name="Arriola M.B."/>
            <person name="Velmurugan N."/>
            <person name="Zhang Y."/>
            <person name="Plunkett M.H."/>
            <person name="Hondzo H."/>
            <person name="Barney B.M."/>
        </authorList>
    </citation>
    <scope>NUCLEOTIDE SEQUENCE [LARGE SCALE GENOMIC DNA]</scope>
    <source>
        <strain evidence="5 6">SAG 241.80</strain>
    </source>
</reference>